<name>A0A968GAK6_9SPIO</name>
<evidence type="ECO:0000256" key="2">
    <source>
        <dbReference type="ARBA" id="ARBA00022679"/>
    </source>
</evidence>
<dbReference type="InterPro" id="IPR012263">
    <property type="entry name" value="M_m6A_EcoRV"/>
</dbReference>
<keyword evidence="3" id="KW-0949">S-adenosyl-L-methionine</keyword>
<dbReference type="RefSeq" id="WP_167701169.1">
    <property type="nucleotide sequence ID" value="NZ_CP118177.1"/>
</dbReference>
<evidence type="ECO:0000313" key="4">
    <source>
        <dbReference type="EMBL" id="NIZ41547.1"/>
    </source>
</evidence>
<dbReference type="SUPFAM" id="SSF53335">
    <property type="entry name" value="S-adenosyl-L-methionine-dependent methyltransferases"/>
    <property type="match status" value="1"/>
</dbReference>
<dbReference type="GO" id="GO:0009307">
    <property type="term" value="P:DNA restriction-modification system"/>
    <property type="evidence" value="ECO:0007669"/>
    <property type="project" value="InterPro"/>
</dbReference>
<dbReference type="PRINTS" id="PR00505">
    <property type="entry name" value="D12N6MTFRASE"/>
</dbReference>
<dbReference type="GO" id="GO:0009007">
    <property type="term" value="F:site-specific DNA-methyltransferase (adenine-specific) activity"/>
    <property type="evidence" value="ECO:0007669"/>
    <property type="project" value="UniProtKB-EC"/>
</dbReference>
<gene>
    <name evidence="4" type="ORF">HCT14_08495</name>
</gene>
<dbReference type="EMBL" id="JAATLJ010000004">
    <property type="protein sequence ID" value="NIZ41547.1"/>
    <property type="molecule type" value="Genomic_DNA"/>
</dbReference>
<dbReference type="Gene3D" id="3.40.50.150">
    <property type="entry name" value="Vaccinia Virus protein VP39"/>
    <property type="match status" value="2"/>
</dbReference>
<proteinExistence type="predicted"/>
<dbReference type="GO" id="GO:1904047">
    <property type="term" value="F:S-adenosyl-L-methionine binding"/>
    <property type="evidence" value="ECO:0007669"/>
    <property type="project" value="TreeGrafter"/>
</dbReference>
<keyword evidence="2" id="KW-0808">Transferase</keyword>
<keyword evidence="5" id="KW-1185">Reference proteome</keyword>
<reference evidence="4 5" key="1">
    <citation type="submission" date="2020-03" db="EMBL/GenBank/DDBJ databases">
        <title>Spirochaetal bacteria isolated from arthropods constitute a novel genus Entomospira genus novum within the order Spirochaetales.</title>
        <authorList>
            <person name="Grana-Miraglia L."/>
            <person name="Sikutova S."/>
            <person name="Fingerle V."/>
            <person name="Sing A."/>
            <person name="Castillo-Ramirez S."/>
            <person name="Margos G."/>
            <person name="Rudolf I."/>
        </authorList>
    </citation>
    <scope>NUCLEOTIDE SEQUENCE [LARGE SCALE GENOMIC DNA]</scope>
    <source>
        <strain evidence="4 5">BR193</strain>
    </source>
</reference>
<dbReference type="GO" id="GO:0043565">
    <property type="term" value="F:sequence-specific DNA binding"/>
    <property type="evidence" value="ECO:0007669"/>
    <property type="project" value="TreeGrafter"/>
</dbReference>
<dbReference type="InterPro" id="IPR012327">
    <property type="entry name" value="MeTrfase_D12"/>
</dbReference>
<organism evidence="4 5">
    <name type="scientific">Entomospira entomophila</name>
    <dbReference type="NCBI Taxonomy" id="2719988"/>
    <lineage>
        <taxon>Bacteria</taxon>
        <taxon>Pseudomonadati</taxon>
        <taxon>Spirochaetota</taxon>
        <taxon>Spirochaetia</taxon>
        <taxon>Spirochaetales</taxon>
        <taxon>Spirochaetaceae</taxon>
        <taxon>Entomospira</taxon>
    </lineage>
</organism>
<protein>
    <submittedName>
        <fullName evidence="4">DNA adenine methylase</fullName>
    </submittedName>
</protein>
<evidence type="ECO:0000313" key="5">
    <source>
        <dbReference type="Proteomes" id="UP000711995"/>
    </source>
</evidence>
<dbReference type="GO" id="GO:0006298">
    <property type="term" value="P:mismatch repair"/>
    <property type="evidence" value="ECO:0007669"/>
    <property type="project" value="TreeGrafter"/>
</dbReference>
<comment type="caution">
    <text evidence="4">The sequence shown here is derived from an EMBL/GenBank/DDBJ whole genome shotgun (WGS) entry which is preliminary data.</text>
</comment>
<dbReference type="GO" id="GO:0032259">
    <property type="term" value="P:methylation"/>
    <property type="evidence" value="ECO:0007669"/>
    <property type="project" value="UniProtKB-KW"/>
</dbReference>
<accession>A0A968GAK6</accession>
<dbReference type="InterPro" id="IPR029063">
    <property type="entry name" value="SAM-dependent_MTases_sf"/>
</dbReference>
<keyword evidence="1 4" id="KW-0489">Methyltransferase</keyword>
<dbReference type="PANTHER" id="PTHR30481">
    <property type="entry name" value="DNA ADENINE METHYLASE"/>
    <property type="match status" value="1"/>
</dbReference>
<evidence type="ECO:0000256" key="1">
    <source>
        <dbReference type="ARBA" id="ARBA00022603"/>
    </source>
</evidence>
<sequence>MIGQIKRTPISYWGGKQKLWQFIERCIPDHHTYIEPFVGGGAVFWLKSDAQKSVLNDLNNFVINFYWVVKNKFFELDSLIQSSLHSRNLHEQAKKMYKHPQHFSRVELAWSFWYLTNFSLMQGLDSASMQSARREDRVGLRVHHRKEQFDILLSQKLKYTTLENRDALWIIDFYDWEQAFFFVDPPYIGTNCGHYHGYTSEDFTQLLAKLHTIKGKFLLTCYPNDVLVHAVQQYHYHHHIIRLQKDSATFNSGSKVMKEEMFVANFPFDPFTHQEPIREFIFA</sequence>
<dbReference type="Pfam" id="PF02086">
    <property type="entry name" value="MethyltransfD12"/>
    <property type="match status" value="1"/>
</dbReference>
<dbReference type="PIRSF" id="PIRSF000398">
    <property type="entry name" value="M_m6A_EcoRV"/>
    <property type="match status" value="1"/>
</dbReference>
<dbReference type="Proteomes" id="UP000711995">
    <property type="component" value="Unassembled WGS sequence"/>
</dbReference>
<evidence type="ECO:0000256" key="3">
    <source>
        <dbReference type="ARBA" id="ARBA00022691"/>
    </source>
</evidence>
<dbReference type="AlphaFoldDB" id="A0A968GAK6"/>